<organism evidence="8 9">
    <name type="scientific">Myxococcus xanthus</name>
    <dbReference type="NCBI Taxonomy" id="34"/>
    <lineage>
        <taxon>Bacteria</taxon>
        <taxon>Pseudomonadati</taxon>
        <taxon>Myxococcota</taxon>
        <taxon>Myxococcia</taxon>
        <taxon>Myxococcales</taxon>
        <taxon>Cystobacterineae</taxon>
        <taxon>Myxococcaceae</taxon>
        <taxon>Myxococcus</taxon>
    </lineage>
</organism>
<dbReference type="GO" id="GO:0006783">
    <property type="term" value="P:heme biosynthetic process"/>
    <property type="evidence" value="ECO:0007669"/>
    <property type="project" value="UniProtKB-KW"/>
</dbReference>
<dbReference type="InterPro" id="IPR004572">
    <property type="entry name" value="Protoporphyrinogen_oxidase"/>
</dbReference>
<evidence type="ECO:0000259" key="7">
    <source>
        <dbReference type="Pfam" id="PF01593"/>
    </source>
</evidence>
<keyword evidence="5" id="KW-0350">Heme biosynthesis</keyword>
<dbReference type="PANTHER" id="PTHR42923:SF3">
    <property type="entry name" value="PROTOPORPHYRINOGEN OXIDASE"/>
    <property type="match status" value="1"/>
</dbReference>
<accession>A0A7Y4IHH7</accession>
<dbReference type="InterPro" id="IPR002937">
    <property type="entry name" value="Amino_oxidase"/>
</dbReference>
<dbReference type="NCBIfam" id="TIGR00562">
    <property type="entry name" value="proto_IX_ox"/>
    <property type="match status" value="1"/>
</dbReference>
<dbReference type="Proteomes" id="UP000533080">
    <property type="component" value="Unassembled WGS sequence"/>
</dbReference>
<dbReference type="RefSeq" id="WP_171441580.1">
    <property type="nucleotide sequence ID" value="NZ_JABFNS010000028.1"/>
</dbReference>
<dbReference type="InterPro" id="IPR050464">
    <property type="entry name" value="Zeta_carotene_desat/Oxidored"/>
</dbReference>
<dbReference type="Pfam" id="PF01593">
    <property type="entry name" value="Amino_oxidase"/>
    <property type="match status" value="1"/>
</dbReference>
<name>A0A7Y4IHH7_MYXXA</name>
<evidence type="ECO:0000313" key="8">
    <source>
        <dbReference type="EMBL" id="NOJ79297.1"/>
    </source>
</evidence>
<dbReference type="InterPro" id="IPR036188">
    <property type="entry name" value="FAD/NAD-bd_sf"/>
</dbReference>
<keyword evidence="2" id="KW-0285">Flavoprotein</keyword>
<reference evidence="8 9" key="1">
    <citation type="submission" date="2020-05" db="EMBL/GenBank/DDBJ databases">
        <authorList>
            <person name="Whitworth D."/>
        </authorList>
    </citation>
    <scope>NUCLEOTIDE SEQUENCE [LARGE SCALE GENOMIC DNA]</scope>
    <source>
        <strain evidence="8 9">AM005</strain>
    </source>
</reference>
<evidence type="ECO:0000256" key="2">
    <source>
        <dbReference type="ARBA" id="ARBA00022630"/>
    </source>
</evidence>
<evidence type="ECO:0000256" key="1">
    <source>
        <dbReference type="ARBA" id="ARBA00001974"/>
    </source>
</evidence>
<evidence type="ECO:0000256" key="3">
    <source>
        <dbReference type="ARBA" id="ARBA00022827"/>
    </source>
</evidence>
<keyword evidence="4 8" id="KW-0560">Oxidoreductase</keyword>
<evidence type="ECO:0000256" key="5">
    <source>
        <dbReference type="ARBA" id="ARBA00023133"/>
    </source>
</evidence>
<keyword evidence="3" id="KW-0274">FAD</keyword>
<comment type="cofactor">
    <cofactor evidence="1">
        <name>FAD</name>
        <dbReference type="ChEBI" id="CHEBI:57692"/>
    </cofactor>
</comment>
<proteinExistence type="predicted"/>
<comment type="pathway">
    <text evidence="6">Porphyrin-containing compound metabolism.</text>
</comment>
<sequence>MHHMQRTHQMNVAVVGGGISGLAIAHGLRSRGTAAVLLETSARLGGAVGTHARAGYLVEQGPNSFLDREPATRAFAAALNLEGRIRVADPSAKRRYVYTRGRLRSVPSSPPAFLASDILPLGARLRVAGELFSRRAPEGTDESLAAFGRRHLGRAATRVLLDAVQTGIYAGDVEQLSVEATFPMLVKLEREHRSLILGAIRAQKAQRKALPAGDAPKLSGALSTFDGGLQVLIDALAASLGDAAHVSARVEGLTRVDGGWKLAVEEHGRRAELTANHVVLAVPAFVAAQLLRPLDDALAEQVSRIEYAPIAVVHLGFDAGTLPAPDGFGFLVPFEEKRRLLGAIHASTTFPFRVEGGRVLYTCMVGGARQPDLVKQDEAELAALALEELQALTGVTARPTFTEVFRWQRGIPQYNVGHLARMAGIDAALQRWPGLHLAGNAYKGIGLNDCIRNAARLATALADEETVRK</sequence>
<dbReference type="EMBL" id="JABFNT010000036">
    <property type="protein sequence ID" value="NOJ79297.1"/>
    <property type="molecule type" value="Genomic_DNA"/>
</dbReference>
<dbReference type="GO" id="GO:0004729">
    <property type="term" value="F:oxygen-dependent protoporphyrinogen oxidase activity"/>
    <property type="evidence" value="ECO:0007669"/>
    <property type="project" value="UniProtKB-EC"/>
</dbReference>
<dbReference type="Gene3D" id="3.50.50.60">
    <property type="entry name" value="FAD/NAD(P)-binding domain"/>
    <property type="match status" value="1"/>
</dbReference>
<dbReference type="SUPFAM" id="SSF54373">
    <property type="entry name" value="FAD-linked reductases, C-terminal domain"/>
    <property type="match status" value="1"/>
</dbReference>
<feature type="domain" description="Amine oxidase" evidence="7">
    <location>
        <begin position="19"/>
        <end position="461"/>
    </location>
</feature>
<dbReference type="EC" id="1.3.3.4" evidence="8"/>
<dbReference type="Gene3D" id="1.10.3110.10">
    <property type="entry name" value="protoporphyrinogen ix oxidase, domain 3"/>
    <property type="match status" value="1"/>
</dbReference>
<dbReference type="AlphaFoldDB" id="A0A7Y4IHH7"/>
<dbReference type="PANTHER" id="PTHR42923">
    <property type="entry name" value="PROTOPORPHYRINOGEN OXIDASE"/>
    <property type="match status" value="1"/>
</dbReference>
<dbReference type="Gene3D" id="3.90.660.20">
    <property type="entry name" value="Protoporphyrinogen oxidase, mitochondrial, domain 2"/>
    <property type="match status" value="1"/>
</dbReference>
<gene>
    <name evidence="8" type="primary">hemG</name>
    <name evidence="8" type="ORF">HNV28_13270</name>
</gene>
<protein>
    <submittedName>
        <fullName evidence="8">Protoporphyrinogen oxidase</fullName>
        <ecNumber evidence="8">1.3.3.4</ecNumber>
    </submittedName>
</protein>
<evidence type="ECO:0000256" key="4">
    <source>
        <dbReference type="ARBA" id="ARBA00023002"/>
    </source>
</evidence>
<evidence type="ECO:0000313" key="9">
    <source>
        <dbReference type="Proteomes" id="UP000533080"/>
    </source>
</evidence>
<comment type="caution">
    <text evidence="8">The sequence shown here is derived from an EMBL/GenBank/DDBJ whole genome shotgun (WGS) entry which is preliminary data.</text>
</comment>
<dbReference type="SUPFAM" id="SSF51905">
    <property type="entry name" value="FAD/NAD(P)-binding domain"/>
    <property type="match status" value="1"/>
</dbReference>
<evidence type="ECO:0000256" key="6">
    <source>
        <dbReference type="ARBA" id="ARBA00023444"/>
    </source>
</evidence>